<reference evidence="1 2" key="1">
    <citation type="submission" date="2014-08" db="EMBL/GenBank/DDBJ databases">
        <title>Whole genome shotgun sequence of Sphingomonas paucimobilis NBRC 13935.</title>
        <authorList>
            <person name="Hosoyama A."/>
            <person name="Hashimoto M."/>
            <person name="Hosoyama Y."/>
            <person name="Noguchi M."/>
            <person name="Uohara A."/>
            <person name="Ohji S."/>
            <person name="Katano-Makiyama Y."/>
            <person name="Ichikawa N."/>
            <person name="Kimura A."/>
            <person name="Yamazoe A."/>
            <person name="Fujita N."/>
        </authorList>
    </citation>
    <scope>NUCLEOTIDE SEQUENCE [LARGE SCALE GENOMIC DNA]</scope>
    <source>
        <strain evidence="1 2">NBRC 13935</strain>
    </source>
</reference>
<protein>
    <submittedName>
        <fullName evidence="1">DNA, contig: SP618</fullName>
    </submittedName>
</protein>
<proteinExistence type="predicted"/>
<name>A0A0C9N1L9_SPHPI</name>
<sequence length="102" mass="11114">MNATIVLAASTADPPINGCPAPVHQHGVGLLTFAKFAAQIDDLRQSEITDLRVRHTARPGQVSDLIALGSDCPADLHTRRLLLCLPHEIRLDRMPPRLRHAA</sequence>
<comment type="caution">
    <text evidence="1">The sequence shown here is derived from an EMBL/GenBank/DDBJ whole genome shotgun (WGS) entry which is preliminary data.</text>
</comment>
<accession>A0A0C9N1L9</accession>
<gene>
    <name evidence="1" type="ORF">SP6_18_00290</name>
</gene>
<dbReference type="AlphaFoldDB" id="A0A0C9N1L9"/>
<evidence type="ECO:0000313" key="1">
    <source>
        <dbReference type="EMBL" id="GAN13464.1"/>
    </source>
</evidence>
<dbReference type="RefSeq" id="WP_126053215.1">
    <property type="nucleotide sequence ID" value="NZ_BBJS01000018.1"/>
</dbReference>
<organism evidence="1 2">
    <name type="scientific">Sphingomonas paucimobilis NBRC 13935</name>
    <dbReference type="NCBI Taxonomy" id="1219050"/>
    <lineage>
        <taxon>Bacteria</taxon>
        <taxon>Pseudomonadati</taxon>
        <taxon>Pseudomonadota</taxon>
        <taxon>Alphaproteobacteria</taxon>
        <taxon>Sphingomonadales</taxon>
        <taxon>Sphingomonadaceae</taxon>
        <taxon>Sphingomonas</taxon>
    </lineage>
</organism>
<dbReference type="EMBL" id="BBJS01000018">
    <property type="protein sequence ID" value="GAN13464.1"/>
    <property type="molecule type" value="Genomic_DNA"/>
</dbReference>
<dbReference type="GeneID" id="78527124"/>
<keyword evidence="2" id="KW-1185">Reference proteome</keyword>
<evidence type="ECO:0000313" key="2">
    <source>
        <dbReference type="Proteomes" id="UP000032025"/>
    </source>
</evidence>
<dbReference type="Proteomes" id="UP000032025">
    <property type="component" value="Unassembled WGS sequence"/>
</dbReference>